<evidence type="ECO:0000313" key="4">
    <source>
        <dbReference type="Proteomes" id="UP001159659"/>
    </source>
</evidence>
<evidence type="ECO:0000313" key="2">
    <source>
        <dbReference type="EMBL" id="CAI5722137.1"/>
    </source>
</evidence>
<name>A0AAV0TIJ8_9STRA</name>
<dbReference type="Proteomes" id="UP001157938">
    <property type="component" value="Unassembled WGS sequence"/>
</dbReference>
<evidence type="ECO:0000313" key="3">
    <source>
        <dbReference type="Proteomes" id="UP001157938"/>
    </source>
</evidence>
<reference evidence="1 3" key="1">
    <citation type="submission" date="2021-11" db="EMBL/GenBank/DDBJ databases">
        <authorList>
            <person name="Islam A."/>
            <person name="Islam S."/>
            <person name="Flora M.S."/>
            <person name="Rahman M."/>
            <person name="Ziaur R.M."/>
            <person name="Epstein J.H."/>
            <person name="Hassan M."/>
            <person name="Klassen M."/>
            <person name="Woodard K."/>
            <person name="Webb A."/>
            <person name="Webby R.J."/>
            <person name="El Zowalaty M.E."/>
        </authorList>
    </citation>
    <scope>NUCLEOTIDE SEQUENCE [LARGE SCALE GENOMIC DNA]</scope>
    <source>
        <strain evidence="1">Pf1</strain>
    </source>
</reference>
<reference evidence="2" key="2">
    <citation type="submission" date="2022-12" db="EMBL/GenBank/DDBJ databases">
        <authorList>
            <person name="Webb A."/>
        </authorList>
    </citation>
    <scope>NUCLEOTIDE SEQUENCE</scope>
    <source>
        <strain evidence="2">Pf2</strain>
    </source>
</reference>
<evidence type="ECO:0000313" key="1">
    <source>
        <dbReference type="EMBL" id="CAH0488313.1"/>
    </source>
</evidence>
<comment type="caution">
    <text evidence="2">The sequence shown here is derived from an EMBL/GenBank/DDBJ whole genome shotgun (WGS) entry which is preliminary data.</text>
</comment>
<dbReference type="AlphaFoldDB" id="A0AAV0TIJ8"/>
<proteinExistence type="predicted"/>
<sequence length="89" mass="10291">MQFSFHPVRYAERFCSCKLLASLENCFLEDRTRVSTLGTQQQVYQHNLTILDPAEALKKVAISLSFYTLRHAKENYDIPVARNHQLSST</sequence>
<dbReference type="Proteomes" id="UP001159659">
    <property type="component" value="Unassembled WGS sequence"/>
</dbReference>
<accession>A0AAV0TIJ8</accession>
<protein>
    <submittedName>
        <fullName evidence="2">Uncharacterized protein</fullName>
    </submittedName>
</protein>
<gene>
    <name evidence="1" type="ORF">PFR001_LOCUS3802</name>
    <name evidence="2" type="ORF">PFR002_LOCUS4370</name>
</gene>
<organism evidence="2 4">
    <name type="scientific">Peronospora farinosa</name>
    <dbReference type="NCBI Taxonomy" id="134698"/>
    <lineage>
        <taxon>Eukaryota</taxon>
        <taxon>Sar</taxon>
        <taxon>Stramenopiles</taxon>
        <taxon>Oomycota</taxon>
        <taxon>Peronosporomycetes</taxon>
        <taxon>Peronosporales</taxon>
        <taxon>Peronosporaceae</taxon>
        <taxon>Peronospora</taxon>
    </lineage>
</organism>
<keyword evidence="3" id="KW-1185">Reference proteome</keyword>
<dbReference type="EMBL" id="CANTFK010000666">
    <property type="protein sequence ID" value="CAI5722137.1"/>
    <property type="molecule type" value="Genomic_DNA"/>
</dbReference>
<dbReference type="EMBL" id="CAKLBC010000792">
    <property type="protein sequence ID" value="CAH0488313.1"/>
    <property type="molecule type" value="Genomic_DNA"/>
</dbReference>